<reference evidence="3" key="1">
    <citation type="submission" date="2020-05" db="EMBL/GenBank/DDBJ databases">
        <title>Mycena genomes resolve the evolution of fungal bioluminescence.</title>
        <authorList>
            <person name="Tsai I.J."/>
        </authorList>
    </citation>
    <scope>NUCLEOTIDE SEQUENCE</scope>
    <source>
        <strain evidence="3">160909Yilan</strain>
    </source>
</reference>
<keyword evidence="4" id="KW-1185">Reference proteome</keyword>
<dbReference type="EMBL" id="JACAZH010000004">
    <property type="protein sequence ID" value="KAF7371077.1"/>
    <property type="molecule type" value="Genomic_DNA"/>
</dbReference>
<gene>
    <name evidence="3" type="ORF">MSAN_00742100</name>
</gene>
<organism evidence="3 4">
    <name type="scientific">Mycena sanguinolenta</name>
    <dbReference type="NCBI Taxonomy" id="230812"/>
    <lineage>
        <taxon>Eukaryota</taxon>
        <taxon>Fungi</taxon>
        <taxon>Dikarya</taxon>
        <taxon>Basidiomycota</taxon>
        <taxon>Agaricomycotina</taxon>
        <taxon>Agaricomycetes</taxon>
        <taxon>Agaricomycetidae</taxon>
        <taxon>Agaricales</taxon>
        <taxon>Marasmiineae</taxon>
        <taxon>Mycenaceae</taxon>
        <taxon>Mycena</taxon>
    </lineage>
</organism>
<evidence type="ECO:0000313" key="3">
    <source>
        <dbReference type="EMBL" id="KAF7371077.1"/>
    </source>
</evidence>
<feature type="compositionally biased region" description="Pro residues" evidence="1">
    <location>
        <begin position="314"/>
        <end position="327"/>
    </location>
</feature>
<evidence type="ECO:0000259" key="2">
    <source>
        <dbReference type="Pfam" id="PF12090"/>
    </source>
</evidence>
<dbReference type="AlphaFoldDB" id="A0A8H6Z5H3"/>
<evidence type="ECO:0000313" key="4">
    <source>
        <dbReference type="Proteomes" id="UP000623467"/>
    </source>
</evidence>
<protein>
    <recommendedName>
        <fullName evidence="2">Spt20-like SEP domain-containing protein</fullName>
    </recommendedName>
</protein>
<name>A0A8H6Z5H3_9AGAR</name>
<feature type="compositionally biased region" description="Pro residues" evidence="1">
    <location>
        <begin position="233"/>
        <end position="253"/>
    </location>
</feature>
<dbReference type="InterPro" id="IPR021950">
    <property type="entry name" value="Spt20"/>
</dbReference>
<dbReference type="OrthoDB" id="1932706at2759"/>
<dbReference type="PANTHER" id="PTHR13526">
    <property type="entry name" value="TRANSCRIPTION FACTOR SPT20 HOMOLOG"/>
    <property type="match status" value="1"/>
</dbReference>
<feature type="domain" description="Spt20-like SEP" evidence="2">
    <location>
        <begin position="20"/>
        <end position="161"/>
    </location>
</feature>
<feature type="compositionally biased region" description="Low complexity" evidence="1">
    <location>
        <begin position="405"/>
        <end position="453"/>
    </location>
</feature>
<evidence type="ECO:0000256" key="1">
    <source>
        <dbReference type="SAM" id="MobiDB-lite"/>
    </source>
</evidence>
<sequence length="507" mass="55957">MASYNRTRHAEDLLEKNVSQPPSLSVHLHPEHWTLNNVSTKFLYNTQVSCLLDDIRAHRIPVDFLDIFDAVKVPFYDGCMIVELLDYRPQQRNKETAPDKPEKTRVVLHPNGETLFADICALNRKNGNKWTDRDALEVEARLLLATSPPLCLAPDPHLTRAVNHVLRVSTPTVPNSLKRKAAAMDPEEDEIEKARRTKLMQFMTPGPGRTHSQSYRILDTLQRARQPRDHKPPTPSVPAPESMPQPAPHPPAPVEKLKKQQTRPGTPKSMFSNGSTHTSATQTPSPTHMFANMQPVASMDSKRAPTPQHHQYAPSPPSIPPPQPQPAPVQVHPNPQSRPPSVVPSFQPPIPNAQFLNQPPPGRNTNGQAKAPHPNKPAQPAAPQPATATATATAQMYFAQQQQALMMQARIAQQQQQHQQQLQQQQHQQQQQQPPAAAAAAPTAAAPTTAAAKWPVDTQTCHERTSQYGCGDGCLPREPTRAQPATRDTLASEPKPNPVPKSTNAYP</sequence>
<dbReference type="PANTHER" id="PTHR13526:SF8">
    <property type="entry name" value="TRANSCRIPTION FACTOR SPT20 HOMOLOG"/>
    <property type="match status" value="1"/>
</dbReference>
<feature type="compositionally biased region" description="Polar residues" evidence="1">
    <location>
        <begin position="269"/>
        <end position="286"/>
    </location>
</feature>
<dbReference type="Pfam" id="PF12090">
    <property type="entry name" value="Spt20_SEP"/>
    <property type="match status" value="1"/>
</dbReference>
<dbReference type="InterPro" id="IPR046468">
    <property type="entry name" value="Spt20-like_SEP"/>
</dbReference>
<feature type="region of interest" description="Disordered" evidence="1">
    <location>
        <begin position="405"/>
        <end position="507"/>
    </location>
</feature>
<dbReference type="GO" id="GO:0000124">
    <property type="term" value="C:SAGA complex"/>
    <property type="evidence" value="ECO:0007669"/>
    <property type="project" value="InterPro"/>
</dbReference>
<dbReference type="GO" id="GO:0003712">
    <property type="term" value="F:transcription coregulator activity"/>
    <property type="evidence" value="ECO:0007669"/>
    <property type="project" value="InterPro"/>
</dbReference>
<dbReference type="GO" id="GO:0006357">
    <property type="term" value="P:regulation of transcription by RNA polymerase II"/>
    <property type="evidence" value="ECO:0007669"/>
    <property type="project" value="TreeGrafter"/>
</dbReference>
<dbReference type="Proteomes" id="UP000623467">
    <property type="component" value="Unassembled WGS sequence"/>
</dbReference>
<feature type="region of interest" description="Disordered" evidence="1">
    <location>
        <begin position="222"/>
        <end position="391"/>
    </location>
</feature>
<proteinExistence type="predicted"/>
<feature type="compositionally biased region" description="Pro residues" evidence="1">
    <location>
        <begin position="336"/>
        <end position="351"/>
    </location>
</feature>
<accession>A0A8H6Z5H3</accession>
<comment type="caution">
    <text evidence="3">The sequence shown here is derived from an EMBL/GenBank/DDBJ whole genome shotgun (WGS) entry which is preliminary data.</text>
</comment>
<feature type="compositionally biased region" description="Pro residues" evidence="1">
    <location>
        <begin position="374"/>
        <end position="383"/>
    </location>
</feature>